<name>A0A5J4TPQ3_9EUKA</name>
<dbReference type="AlphaFoldDB" id="A0A5J4TPQ3"/>
<dbReference type="Proteomes" id="UP000324800">
    <property type="component" value="Unassembled WGS sequence"/>
</dbReference>
<comment type="caution">
    <text evidence="1">The sequence shown here is derived from an EMBL/GenBank/DDBJ whole genome shotgun (WGS) entry which is preliminary data.</text>
</comment>
<gene>
    <name evidence="1" type="ORF">EZS28_045098</name>
</gene>
<dbReference type="EMBL" id="SNRW01028478">
    <property type="protein sequence ID" value="KAA6359375.1"/>
    <property type="molecule type" value="Genomic_DNA"/>
</dbReference>
<proteinExistence type="predicted"/>
<sequence length="43" mass="4795">SKGYSVNSIGDDVDESLIEAESVANIKYHIDTVPMDYVKNKHI</sequence>
<evidence type="ECO:0000313" key="2">
    <source>
        <dbReference type="Proteomes" id="UP000324800"/>
    </source>
</evidence>
<reference evidence="1 2" key="1">
    <citation type="submission" date="2019-03" db="EMBL/GenBank/DDBJ databases">
        <title>Single cell metagenomics reveals metabolic interactions within the superorganism composed of flagellate Streblomastix strix and complex community of Bacteroidetes bacteria on its surface.</title>
        <authorList>
            <person name="Treitli S.C."/>
            <person name="Kolisko M."/>
            <person name="Husnik F."/>
            <person name="Keeling P."/>
            <person name="Hampl V."/>
        </authorList>
    </citation>
    <scope>NUCLEOTIDE SEQUENCE [LARGE SCALE GENOMIC DNA]</scope>
    <source>
        <strain evidence="1">ST1C</strain>
    </source>
</reference>
<organism evidence="1 2">
    <name type="scientific">Streblomastix strix</name>
    <dbReference type="NCBI Taxonomy" id="222440"/>
    <lineage>
        <taxon>Eukaryota</taxon>
        <taxon>Metamonada</taxon>
        <taxon>Preaxostyla</taxon>
        <taxon>Oxymonadida</taxon>
        <taxon>Streblomastigidae</taxon>
        <taxon>Streblomastix</taxon>
    </lineage>
</organism>
<accession>A0A5J4TPQ3</accession>
<feature type="non-terminal residue" evidence="1">
    <location>
        <position position="1"/>
    </location>
</feature>
<protein>
    <submittedName>
        <fullName evidence="1">Uncharacterized protein</fullName>
    </submittedName>
</protein>
<evidence type="ECO:0000313" key="1">
    <source>
        <dbReference type="EMBL" id="KAA6359375.1"/>
    </source>
</evidence>